<protein>
    <submittedName>
        <fullName evidence="4">4'-phosphopantetheinyl transferase superfamily protein</fullName>
    </submittedName>
</protein>
<organism evidence="4">
    <name type="scientific">Streptomyces sp. R35</name>
    <dbReference type="NCBI Taxonomy" id="3238630"/>
    <lineage>
        <taxon>Bacteria</taxon>
        <taxon>Bacillati</taxon>
        <taxon>Actinomycetota</taxon>
        <taxon>Actinomycetes</taxon>
        <taxon>Kitasatosporales</taxon>
        <taxon>Streptomycetaceae</taxon>
        <taxon>Streptomyces</taxon>
    </lineage>
</organism>
<evidence type="ECO:0000256" key="1">
    <source>
        <dbReference type="ARBA" id="ARBA00010990"/>
    </source>
</evidence>
<reference evidence="4" key="1">
    <citation type="submission" date="2024-07" db="EMBL/GenBank/DDBJ databases">
        <authorList>
            <person name="Yu S.T."/>
        </authorList>
    </citation>
    <scope>NUCLEOTIDE SEQUENCE</scope>
    <source>
        <strain evidence="4">R35</strain>
    </source>
</reference>
<dbReference type="PANTHER" id="PTHR12215">
    <property type="entry name" value="PHOSPHOPANTETHEINE TRANSFERASE"/>
    <property type="match status" value="1"/>
</dbReference>
<feature type="domain" description="4'-phosphopantetheinyl transferase" evidence="3">
    <location>
        <begin position="135"/>
        <end position="199"/>
    </location>
</feature>
<dbReference type="InterPro" id="IPR008278">
    <property type="entry name" value="4-PPantetheinyl_Trfase_dom"/>
</dbReference>
<evidence type="ECO:0000259" key="3">
    <source>
        <dbReference type="Pfam" id="PF01648"/>
    </source>
</evidence>
<dbReference type="GO" id="GO:0008897">
    <property type="term" value="F:holo-[acyl-carrier-protein] synthase activity"/>
    <property type="evidence" value="ECO:0007669"/>
    <property type="project" value="InterPro"/>
</dbReference>
<gene>
    <name evidence="4" type="ORF">AB5J50_21935</name>
</gene>
<dbReference type="EMBL" id="CP163440">
    <property type="protein sequence ID" value="XDQ63267.1"/>
    <property type="molecule type" value="Genomic_DNA"/>
</dbReference>
<dbReference type="RefSeq" id="WP_369260115.1">
    <property type="nucleotide sequence ID" value="NZ_CP163440.1"/>
</dbReference>
<name>A0AB39S4J8_9ACTN</name>
<evidence type="ECO:0000256" key="2">
    <source>
        <dbReference type="ARBA" id="ARBA00022679"/>
    </source>
</evidence>
<dbReference type="InterPro" id="IPR050559">
    <property type="entry name" value="P-Pant_transferase_sf"/>
</dbReference>
<dbReference type="SUPFAM" id="SSF56214">
    <property type="entry name" value="4'-phosphopantetheinyl transferase"/>
    <property type="match status" value="2"/>
</dbReference>
<accession>A0AB39S4J8</accession>
<dbReference type="GO" id="GO:0000287">
    <property type="term" value="F:magnesium ion binding"/>
    <property type="evidence" value="ECO:0007669"/>
    <property type="project" value="InterPro"/>
</dbReference>
<dbReference type="InterPro" id="IPR037143">
    <property type="entry name" value="4-PPantetheinyl_Trfase_dom_sf"/>
</dbReference>
<dbReference type="Gene3D" id="3.90.470.20">
    <property type="entry name" value="4'-phosphopantetheinyl transferase domain"/>
    <property type="match status" value="1"/>
</dbReference>
<dbReference type="AlphaFoldDB" id="A0AB39S4J8"/>
<proteinExistence type="inferred from homology"/>
<sequence>MTAPAAPPAPYGTALPSPVFTVSSDRLDLWLIRSPAVGDVSALDLSELDDTERSKAEAFLRPADGLLYASAHIGLRRLLGRYTGRRPEDVRFGCEPCPGCGGPHGRPVVADHPPPLHFSLSHSSGVALVGVAAVPVGVDVEKLPSKERADVCAQSLHPDERAELAAAQPDDRQGRFGRLWTRKEAYLKGLGTGLSRSLAADYLGLRAERHPAGWTVLDLPCFPTHAAAAAVRRPAPAEARVRCVPERWLDASDAWLTEDAPEAVRVNLAAAVPATSAAVLPARLTNDGKDAIG</sequence>
<comment type="similarity">
    <text evidence="1">Belongs to the P-Pant transferase superfamily. Gsp/Sfp/HetI/AcpT family.</text>
</comment>
<dbReference type="PANTHER" id="PTHR12215:SF10">
    <property type="entry name" value="L-AMINOADIPATE-SEMIALDEHYDE DEHYDROGENASE-PHOSPHOPANTETHEINYL TRANSFERASE"/>
    <property type="match status" value="1"/>
</dbReference>
<dbReference type="Pfam" id="PF01648">
    <property type="entry name" value="ACPS"/>
    <property type="match status" value="1"/>
</dbReference>
<evidence type="ECO:0000313" key="4">
    <source>
        <dbReference type="EMBL" id="XDQ63267.1"/>
    </source>
</evidence>
<dbReference type="GO" id="GO:0019878">
    <property type="term" value="P:lysine biosynthetic process via aminoadipic acid"/>
    <property type="evidence" value="ECO:0007669"/>
    <property type="project" value="TreeGrafter"/>
</dbReference>
<keyword evidence="2 4" id="KW-0808">Transferase</keyword>
<dbReference type="GO" id="GO:0005829">
    <property type="term" value="C:cytosol"/>
    <property type="evidence" value="ECO:0007669"/>
    <property type="project" value="TreeGrafter"/>
</dbReference>